<keyword evidence="2" id="KW-1185">Reference proteome</keyword>
<name>A0A9D4TRJ9_CHLVU</name>
<reference evidence="1" key="2">
    <citation type="submission" date="2020-11" db="EMBL/GenBank/DDBJ databases">
        <authorList>
            <person name="Cecchin M."/>
            <person name="Marcolungo L."/>
            <person name="Rossato M."/>
            <person name="Girolomoni L."/>
            <person name="Cosentino E."/>
            <person name="Cuine S."/>
            <person name="Li-Beisson Y."/>
            <person name="Delledonne M."/>
            <person name="Ballottari M."/>
        </authorList>
    </citation>
    <scope>NUCLEOTIDE SEQUENCE</scope>
    <source>
        <strain evidence="1">211/11P</strain>
        <tissue evidence="1">Whole cell</tissue>
    </source>
</reference>
<dbReference type="InterPro" id="IPR036908">
    <property type="entry name" value="RlpA-like_sf"/>
</dbReference>
<organism evidence="1 2">
    <name type="scientific">Chlorella vulgaris</name>
    <name type="common">Green alga</name>
    <dbReference type="NCBI Taxonomy" id="3077"/>
    <lineage>
        <taxon>Eukaryota</taxon>
        <taxon>Viridiplantae</taxon>
        <taxon>Chlorophyta</taxon>
        <taxon>core chlorophytes</taxon>
        <taxon>Trebouxiophyceae</taxon>
        <taxon>Chlorellales</taxon>
        <taxon>Chlorellaceae</taxon>
        <taxon>Chlorella clade</taxon>
        <taxon>Chlorella</taxon>
    </lineage>
</organism>
<dbReference type="EMBL" id="SIDB01000005">
    <property type="protein sequence ID" value="KAI3432532.1"/>
    <property type="molecule type" value="Genomic_DNA"/>
</dbReference>
<reference evidence="1" key="1">
    <citation type="journal article" date="2019" name="Plant J.">
        <title>Chlorella vulgaris genome assembly and annotation reveals the molecular basis for metabolic acclimation to high light conditions.</title>
        <authorList>
            <person name="Cecchin M."/>
            <person name="Marcolungo L."/>
            <person name="Rossato M."/>
            <person name="Girolomoni L."/>
            <person name="Cosentino E."/>
            <person name="Cuine S."/>
            <person name="Li-Beisson Y."/>
            <person name="Delledonne M."/>
            <person name="Ballottari M."/>
        </authorList>
    </citation>
    <scope>NUCLEOTIDE SEQUENCE</scope>
    <source>
        <strain evidence="1">211/11P</strain>
    </source>
</reference>
<evidence type="ECO:0000313" key="1">
    <source>
        <dbReference type="EMBL" id="KAI3432532.1"/>
    </source>
</evidence>
<sequence length="178" mass="19436">MKLSFYRDDHWIRVVSVLAGAYAAWWNLPVTAAAAVHARNGSGPWKCASLSVFESYPSTAKEGKEYNGFKWAGLFAGLSGKKSQAWVASNNIAAVHSRDFDGLKGKVIQVMDPDTKKTVEATVVDKCADSDCGGCCTRNADKLGCGFLIDLEYHTAKRLLGAGSDPRNTFKKVQWRQV</sequence>
<accession>A0A9D4TRJ9</accession>
<dbReference type="AlphaFoldDB" id="A0A9D4TRJ9"/>
<evidence type="ECO:0000313" key="2">
    <source>
        <dbReference type="Proteomes" id="UP001055712"/>
    </source>
</evidence>
<protein>
    <submittedName>
        <fullName evidence="1">Uncharacterized protein</fullName>
    </submittedName>
</protein>
<proteinExistence type="predicted"/>
<comment type="caution">
    <text evidence="1">The sequence shown here is derived from an EMBL/GenBank/DDBJ whole genome shotgun (WGS) entry which is preliminary data.</text>
</comment>
<dbReference type="Gene3D" id="2.40.40.10">
    <property type="entry name" value="RlpA-like domain"/>
    <property type="match status" value="1"/>
</dbReference>
<gene>
    <name evidence="1" type="ORF">D9Q98_004081</name>
</gene>
<dbReference type="Proteomes" id="UP001055712">
    <property type="component" value="Unassembled WGS sequence"/>
</dbReference>
<dbReference type="OrthoDB" id="512037at2759"/>